<reference evidence="2 3" key="1">
    <citation type="submission" date="2021-06" db="EMBL/GenBank/DDBJ databases">
        <authorList>
            <person name="Palmer J.M."/>
        </authorList>
    </citation>
    <scope>NUCLEOTIDE SEQUENCE [LARGE SCALE GENOMIC DNA]</scope>
    <source>
        <strain evidence="2 3">MEX-2019</strain>
        <tissue evidence="2">Muscle</tissue>
    </source>
</reference>
<name>A0AAV9R7R2_9TELE</name>
<comment type="caution">
    <text evidence="2">The sequence shown here is derived from an EMBL/GenBank/DDBJ whole genome shotgun (WGS) entry which is preliminary data.</text>
</comment>
<dbReference type="AlphaFoldDB" id="A0AAV9R7R2"/>
<evidence type="ECO:0000313" key="3">
    <source>
        <dbReference type="Proteomes" id="UP001311232"/>
    </source>
</evidence>
<feature type="region of interest" description="Disordered" evidence="1">
    <location>
        <begin position="115"/>
        <end position="137"/>
    </location>
</feature>
<protein>
    <submittedName>
        <fullName evidence="2">Uncharacterized protein</fullName>
    </submittedName>
</protein>
<gene>
    <name evidence="2" type="ORF">CRENBAI_023259</name>
</gene>
<proteinExistence type="predicted"/>
<evidence type="ECO:0000313" key="2">
    <source>
        <dbReference type="EMBL" id="KAK5604105.1"/>
    </source>
</evidence>
<accession>A0AAV9R7R2</accession>
<keyword evidence="3" id="KW-1185">Reference proteome</keyword>
<organism evidence="2 3">
    <name type="scientific">Crenichthys baileyi</name>
    <name type="common">White River springfish</name>
    <dbReference type="NCBI Taxonomy" id="28760"/>
    <lineage>
        <taxon>Eukaryota</taxon>
        <taxon>Metazoa</taxon>
        <taxon>Chordata</taxon>
        <taxon>Craniata</taxon>
        <taxon>Vertebrata</taxon>
        <taxon>Euteleostomi</taxon>
        <taxon>Actinopterygii</taxon>
        <taxon>Neopterygii</taxon>
        <taxon>Teleostei</taxon>
        <taxon>Neoteleostei</taxon>
        <taxon>Acanthomorphata</taxon>
        <taxon>Ovalentaria</taxon>
        <taxon>Atherinomorphae</taxon>
        <taxon>Cyprinodontiformes</taxon>
        <taxon>Goodeidae</taxon>
        <taxon>Crenichthys</taxon>
    </lineage>
</organism>
<dbReference type="Proteomes" id="UP001311232">
    <property type="component" value="Unassembled WGS sequence"/>
</dbReference>
<evidence type="ECO:0000256" key="1">
    <source>
        <dbReference type="SAM" id="MobiDB-lite"/>
    </source>
</evidence>
<dbReference type="EMBL" id="JAHHUM010002373">
    <property type="protein sequence ID" value="KAK5604105.1"/>
    <property type="molecule type" value="Genomic_DNA"/>
</dbReference>
<sequence>MCQSGTSVWPTVRIPQQYVLGDTSLWVPSTMPVYQPVSHQSPSPLSFSPDACWHIGSSAPQIPVPSPPSIFILPPTTPSSPPSLFLWMPADGPHSVARHLLPPAPATHPPLLSTLTPPPPLQTAATHNPLLPQPCGA</sequence>